<sequence>MSFEPKLRRLAKTLPECEVPSELHGHILAQLPSLYSRKKGHVTMKTVLIPALALAFGGGGGLLVVQSIQTARVAQRTPVQTGPITLHFVDDAGKPVSGVSVSLSRYEKSNPRTGAAPAQRVSDMPVGTSNQSGDLLLPPQGITNFYASFEQEPIFGTLGPVAGSGSLGPTKRLFAAGQITVSEGQQVVALSEHPVHSVTGQLVDEQGTPLTDAQPELYVGSQLFSKLHTYPDGRFIAWVVPKTDYTLLYHHTGPGNPIHIKNLRVDEGKFLDLGTITVRSGTW</sequence>
<dbReference type="AlphaFoldDB" id="A0A7W9W4Y5"/>
<evidence type="ECO:0000313" key="3">
    <source>
        <dbReference type="EMBL" id="MBB6049894.1"/>
    </source>
</evidence>
<dbReference type="EMBL" id="JACHGW010000002">
    <property type="protein sequence ID" value="MBB6049894.1"/>
    <property type="molecule type" value="Genomic_DNA"/>
</dbReference>
<protein>
    <submittedName>
        <fullName evidence="3">Uncharacterized protein</fullName>
    </submittedName>
</protein>
<keyword evidence="4" id="KW-1185">Reference proteome</keyword>
<feature type="transmembrane region" description="Helical" evidence="2">
    <location>
        <begin position="47"/>
        <end position="68"/>
    </location>
</feature>
<comment type="caution">
    <text evidence="3">The sequence shown here is derived from an EMBL/GenBank/DDBJ whole genome shotgun (WGS) entry which is preliminary data.</text>
</comment>
<accession>A0A7W9W4Y5</accession>
<keyword evidence="2" id="KW-0812">Transmembrane</keyword>
<evidence type="ECO:0000256" key="2">
    <source>
        <dbReference type="SAM" id="Phobius"/>
    </source>
</evidence>
<evidence type="ECO:0000256" key="1">
    <source>
        <dbReference type="SAM" id="MobiDB-lite"/>
    </source>
</evidence>
<proteinExistence type="predicted"/>
<dbReference type="RefSeq" id="WP_184193829.1">
    <property type="nucleotide sequence ID" value="NZ_JACHGW010000002.1"/>
</dbReference>
<feature type="region of interest" description="Disordered" evidence="1">
    <location>
        <begin position="105"/>
        <end position="130"/>
    </location>
</feature>
<reference evidence="3 4" key="1">
    <citation type="submission" date="2020-08" db="EMBL/GenBank/DDBJ databases">
        <title>Genomic Encyclopedia of Type Strains, Phase IV (KMG-IV): sequencing the most valuable type-strain genomes for metagenomic binning, comparative biology and taxonomic classification.</title>
        <authorList>
            <person name="Goeker M."/>
        </authorList>
    </citation>
    <scope>NUCLEOTIDE SEQUENCE [LARGE SCALE GENOMIC DNA]</scope>
    <source>
        <strain evidence="3 4">DSM 23562</strain>
    </source>
</reference>
<keyword evidence="2" id="KW-0472">Membrane</keyword>
<evidence type="ECO:0000313" key="4">
    <source>
        <dbReference type="Proteomes" id="UP000520814"/>
    </source>
</evidence>
<dbReference type="SUPFAM" id="SSF49464">
    <property type="entry name" value="Carboxypeptidase regulatory domain-like"/>
    <property type="match status" value="1"/>
</dbReference>
<dbReference type="InterPro" id="IPR008969">
    <property type="entry name" value="CarboxyPept-like_regulatory"/>
</dbReference>
<gene>
    <name evidence="3" type="ORF">HNQ39_001685</name>
</gene>
<keyword evidence="2" id="KW-1133">Transmembrane helix</keyword>
<dbReference type="Proteomes" id="UP000520814">
    <property type="component" value="Unassembled WGS sequence"/>
</dbReference>
<name>A0A7W9W4Y5_ARMRO</name>
<organism evidence="3 4">
    <name type="scientific">Armatimonas rosea</name>
    <dbReference type="NCBI Taxonomy" id="685828"/>
    <lineage>
        <taxon>Bacteria</taxon>
        <taxon>Bacillati</taxon>
        <taxon>Armatimonadota</taxon>
        <taxon>Armatimonadia</taxon>
        <taxon>Armatimonadales</taxon>
        <taxon>Armatimonadaceae</taxon>
        <taxon>Armatimonas</taxon>
    </lineage>
</organism>